<evidence type="ECO:0000313" key="3">
    <source>
        <dbReference type="Proteomes" id="UP001162483"/>
    </source>
</evidence>
<sequence>MKSPIRGPCFENPQHTECTGVYRPFYRVLTIVLGSTPADGVRRAPPRQTESGGLHPGRQE</sequence>
<dbReference type="EMBL" id="CATNWA010019209">
    <property type="protein sequence ID" value="CAI9611956.1"/>
    <property type="molecule type" value="Genomic_DNA"/>
</dbReference>
<accession>A0ABN9GWJ5</accession>
<reference evidence="2" key="1">
    <citation type="submission" date="2023-05" db="EMBL/GenBank/DDBJ databases">
        <authorList>
            <person name="Stuckert A."/>
        </authorList>
    </citation>
    <scope>NUCLEOTIDE SEQUENCE</scope>
</reference>
<organism evidence="2 3">
    <name type="scientific">Staurois parvus</name>
    <dbReference type="NCBI Taxonomy" id="386267"/>
    <lineage>
        <taxon>Eukaryota</taxon>
        <taxon>Metazoa</taxon>
        <taxon>Chordata</taxon>
        <taxon>Craniata</taxon>
        <taxon>Vertebrata</taxon>
        <taxon>Euteleostomi</taxon>
        <taxon>Amphibia</taxon>
        <taxon>Batrachia</taxon>
        <taxon>Anura</taxon>
        <taxon>Neobatrachia</taxon>
        <taxon>Ranoidea</taxon>
        <taxon>Ranidae</taxon>
        <taxon>Staurois</taxon>
    </lineage>
</organism>
<comment type="caution">
    <text evidence="2">The sequence shown here is derived from an EMBL/GenBank/DDBJ whole genome shotgun (WGS) entry which is preliminary data.</text>
</comment>
<keyword evidence="3" id="KW-1185">Reference proteome</keyword>
<evidence type="ECO:0000256" key="1">
    <source>
        <dbReference type="SAM" id="MobiDB-lite"/>
    </source>
</evidence>
<feature type="non-terminal residue" evidence="2">
    <location>
        <position position="60"/>
    </location>
</feature>
<evidence type="ECO:0000313" key="2">
    <source>
        <dbReference type="EMBL" id="CAI9611956.1"/>
    </source>
</evidence>
<gene>
    <name evidence="2" type="ORF">SPARVUS_LOCUS14626180</name>
</gene>
<feature type="region of interest" description="Disordered" evidence="1">
    <location>
        <begin position="36"/>
        <end position="60"/>
    </location>
</feature>
<name>A0ABN9GWJ5_9NEOB</name>
<protein>
    <submittedName>
        <fullName evidence="2">Uncharacterized protein</fullName>
    </submittedName>
</protein>
<dbReference type="Proteomes" id="UP001162483">
    <property type="component" value="Unassembled WGS sequence"/>
</dbReference>
<proteinExistence type="predicted"/>